<accession>A0A6P8Q3F0</accession>
<evidence type="ECO:0000256" key="7">
    <source>
        <dbReference type="ARBA" id="ARBA00022603"/>
    </source>
</evidence>
<evidence type="ECO:0000256" key="21">
    <source>
        <dbReference type="ARBA" id="ARBA00079339"/>
    </source>
</evidence>
<dbReference type="CTD" id="96764"/>
<keyword evidence="12" id="KW-0539">Nucleus</keyword>
<comment type="subcellular location">
    <subcellularLocation>
        <location evidence="2">Cytoplasm</location>
    </subcellularLocation>
    <subcellularLocation>
        <location evidence="1">Nucleus</location>
        <location evidence="1">Cajal body</location>
    </subcellularLocation>
    <subcellularLocation>
        <location evidence="3">Nucleus</location>
        <location evidence="3">Nucleolus</location>
    </subcellularLocation>
</comment>
<feature type="compositionally biased region" description="Low complexity" evidence="23">
    <location>
        <begin position="657"/>
        <end position="668"/>
    </location>
</feature>
<evidence type="ECO:0000313" key="25">
    <source>
        <dbReference type="RefSeq" id="XP_033789530.1"/>
    </source>
</evidence>
<evidence type="ECO:0000256" key="8">
    <source>
        <dbReference type="ARBA" id="ARBA00022679"/>
    </source>
</evidence>
<gene>
    <name evidence="25" type="primary">TGS1</name>
</gene>
<keyword evidence="11" id="KW-0804">Transcription</keyword>
<feature type="compositionally biased region" description="Polar residues" evidence="23">
    <location>
        <begin position="498"/>
        <end position="508"/>
    </location>
</feature>
<comment type="similarity">
    <text evidence="13">Belongs to the methyltransferase superfamily. Trimethylguanosine synthase family.</text>
</comment>
<dbReference type="KEGG" id="gsh:117355304"/>
<feature type="compositionally biased region" description="Basic and acidic residues" evidence="23">
    <location>
        <begin position="509"/>
        <end position="521"/>
    </location>
</feature>
<dbReference type="InterPro" id="IPR019012">
    <property type="entry name" value="RNA_cap_Gua-N2-MeTrfase"/>
</dbReference>
<reference evidence="25" key="1">
    <citation type="submission" date="2025-08" db="UniProtKB">
        <authorList>
            <consortium name="RefSeq"/>
        </authorList>
    </citation>
    <scope>IDENTIFICATION</scope>
</reference>
<keyword evidence="5" id="KW-0963">Cytoplasm</keyword>
<dbReference type="GO" id="GO:0071164">
    <property type="term" value="F:RNA cap trimethylguanosine synthase activity"/>
    <property type="evidence" value="ECO:0007669"/>
    <property type="project" value="TreeGrafter"/>
</dbReference>
<dbReference type="GeneID" id="117355304"/>
<dbReference type="PANTHER" id="PTHR14741">
    <property type="entry name" value="S-ADENOSYLMETHIONINE-DEPENDENT METHYLTRANSFERASE RELATED"/>
    <property type="match status" value="1"/>
</dbReference>
<dbReference type="InterPro" id="IPR029063">
    <property type="entry name" value="SAM-dependent_MTases_sf"/>
</dbReference>
<evidence type="ECO:0000256" key="12">
    <source>
        <dbReference type="ARBA" id="ARBA00023242"/>
    </source>
</evidence>
<feature type="compositionally biased region" description="Low complexity" evidence="23">
    <location>
        <begin position="488"/>
        <end position="497"/>
    </location>
</feature>
<evidence type="ECO:0000256" key="4">
    <source>
        <dbReference type="ARBA" id="ARBA00018517"/>
    </source>
</evidence>
<evidence type="ECO:0000256" key="10">
    <source>
        <dbReference type="ARBA" id="ARBA00023015"/>
    </source>
</evidence>
<dbReference type="GO" id="GO:0005737">
    <property type="term" value="C:cytoplasm"/>
    <property type="evidence" value="ECO:0007669"/>
    <property type="project" value="UniProtKB-SubCell"/>
</dbReference>
<proteinExistence type="inferred from homology"/>
<evidence type="ECO:0000256" key="20">
    <source>
        <dbReference type="ARBA" id="ARBA00064494"/>
    </source>
</evidence>
<keyword evidence="9" id="KW-0949">S-adenosyl-L-methionine</keyword>
<evidence type="ECO:0000256" key="2">
    <source>
        <dbReference type="ARBA" id="ARBA00004496"/>
    </source>
</evidence>
<dbReference type="InParanoid" id="A0A6P8Q3F0"/>
<evidence type="ECO:0000256" key="5">
    <source>
        <dbReference type="ARBA" id="ARBA00022490"/>
    </source>
</evidence>
<comment type="catalytic activity">
    <reaction evidence="17">
        <text>a 5'-end (N(7)-methyl 5'-triphosphoguanosine)-ribonucleoside in snRNA + S-adenosyl-L-methionine = a 5'-end (N(2),N(7)-dimethyl 5'-triphosphoguanosine)-ribonucleoside in snRNA + S-adenosyl-L-homocysteine + H(+)</text>
        <dbReference type="Rhea" id="RHEA:78471"/>
        <dbReference type="Rhea" id="RHEA-COMP:19085"/>
        <dbReference type="Rhea" id="RHEA-COMP:19087"/>
        <dbReference type="ChEBI" id="CHEBI:15378"/>
        <dbReference type="ChEBI" id="CHEBI:57856"/>
        <dbReference type="ChEBI" id="CHEBI:59789"/>
        <dbReference type="ChEBI" id="CHEBI:156461"/>
        <dbReference type="ChEBI" id="CHEBI:172880"/>
    </reaction>
    <physiologicalReaction direction="left-to-right" evidence="17">
        <dbReference type="Rhea" id="RHEA:78472"/>
    </physiologicalReaction>
</comment>
<dbReference type="PANTHER" id="PTHR14741:SF32">
    <property type="entry name" value="TRIMETHYLGUANOSINE SYNTHASE"/>
    <property type="match status" value="1"/>
</dbReference>
<dbReference type="RefSeq" id="XP_033789530.1">
    <property type="nucleotide sequence ID" value="XM_033933639.1"/>
</dbReference>
<keyword evidence="24" id="KW-1185">Reference proteome</keyword>
<dbReference type="AlphaFoldDB" id="A0A6P8Q3F0"/>
<dbReference type="GO" id="GO:0005730">
    <property type="term" value="C:nucleolus"/>
    <property type="evidence" value="ECO:0007669"/>
    <property type="project" value="UniProtKB-SubCell"/>
</dbReference>
<dbReference type="OrthoDB" id="194443at2759"/>
<comment type="function">
    <text evidence="19">Catalyzes the 2 serial methylation steps for the conversion of the 7-monomethylguanosine (m(7)G) caps of snRNAs and snoRNAs to a 2,2,7-trimethylguanosine (m(2,2,7)G) cap structure. The enzyme is specific for guanine, and N7 methylation must precede N2 methylation. Hypermethylation of the m7G cap of U snRNAs leads to their concentration in nuclear foci, their colocalization with coilin and the formation of canonical Cajal bodies (CBs). Plays a role in transcriptional regulation.</text>
</comment>
<keyword evidence="6" id="KW-0597">Phosphoprotein</keyword>
<evidence type="ECO:0000256" key="6">
    <source>
        <dbReference type="ARBA" id="ARBA00022553"/>
    </source>
</evidence>
<comment type="catalytic activity">
    <reaction evidence="16">
        <text>a 5'-end (N(2),N(7)-dimethyl 5'-triphosphoguanosine)-ribonucleoside in snRNA + S-adenosyl-L-methionine = a 5'-end (N(2),N(2),N(7)-trimethyl 5'-triphosphoguanosine)-ribonucleoside in snRNA + S-adenosyl-L-homocysteine + H(+)</text>
        <dbReference type="Rhea" id="RHEA:78479"/>
        <dbReference type="Rhea" id="RHEA-COMP:19087"/>
        <dbReference type="Rhea" id="RHEA-COMP:19089"/>
        <dbReference type="ChEBI" id="CHEBI:15378"/>
        <dbReference type="ChEBI" id="CHEBI:57856"/>
        <dbReference type="ChEBI" id="CHEBI:59789"/>
        <dbReference type="ChEBI" id="CHEBI:167623"/>
        <dbReference type="ChEBI" id="CHEBI:172880"/>
    </reaction>
    <physiologicalReaction direction="left-to-right" evidence="16">
        <dbReference type="Rhea" id="RHEA:78480"/>
    </physiologicalReaction>
</comment>
<evidence type="ECO:0000256" key="16">
    <source>
        <dbReference type="ARBA" id="ARBA00048763"/>
    </source>
</evidence>
<evidence type="ECO:0000256" key="23">
    <source>
        <dbReference type="SAM" id="MobiDB-lite"/>
    </source>
</evidence>
<evidence type="ECO:0000256" key="22">
    <source>
        <dbReference type="ARBA" id="ARBA00081504"/>
    </source>
</evidence>
<dbReference type="CDD" id="cd02440">
    <property type="entry name" value="AdoMet_MTases"/>
    <property type="match status" value="1"/>
</dbReference>
<dbReference type="Pfam" id="PF09445">
    <property type="entry name" value="Methyltransf_15"/>
    <property type="match status" value="1"/>
</dbReference>
<comment type="catalytic activity">
    <reaction evidence="14">
        <text>a 5'-end (N(2),N(7)-dimethyl 5'-triphosphoguanosine)-ribonucleoside in snoRNA + S-adenosyl-L-methionine = a 5'-end (N(2),N(2),N(7)-trimethyl 5'-triphosphoguanosine)-ribonucleoside in snoRNA + S-adenosyl-L-homocysteine + H(+)</text>
        <dbReference type="Rhea" id="RHEA:78507"/>
        <dbReference type="Rhea" id="RHEA-COMP:19088"/>
        <dbReference type="Rhea" id="RHEA-COMP:19090"/>
        <dbReference type="ChEBI" id="CHEBI:15378"/>
        <dbReference type="ChEBI" id="CHEBI:57856"/>
        <dbReference type="ChEBI" id="CHEBI:59789"/>
        <dbReference type="ChEBI" id="CHEBI:167623"/>
        <dbReference type="ChEBI" id="CHEBI:172880"/>
    </reaction>
    <physiologicalReaction direction="left-to-right" evidence="14">
        <dbReference type="Rhea" id="RHEA:78508"/>
    </physiologicalReaction>
</comment>
<evidence type="ECO:0000256" key="15">
    <source>
        <dbReference type="ARBA" id="ARBA00048740"/>
    </source>
</evidence>
<evidence type="ECO:0000256" key="13">
    <source>
        <dbReference type="ARBA" id="ARBA00025783"/>
    </source>
</evidence>
<keyword evidence="7" id="KW-0489">Methyltransferase</keyword>
<evidence type="ECO:0000256" key="17">
    <source>
        <dbReference type="ARBA" id="ARBA00049075"/>
    </source>
</evidence>
<evidence type="ECO:0000256" key="1">
    <source>
        <dbReference type="ARBA" id="ARBA00004408"/>
    </source>
</evidence>
<dbReference type="Gene3D" id="3.40.50.150">
    <property type="entry name" value="Vaccinia Virus protein VP39"/>
    <property type="match status" value="1"/>
</dbReference>
<organism evidence="24 25">
    <name type="scientific">Geotrypetes seraphini</name>
    <name type="common">Gaboon caecilian</name>
    <name type="synonym">Caecilia seraphini</name>
    <dbReference type="NCBI Taxonomy" id="260995"/>
    <lineage>
        <taxon>Eukaryota</taxon>
        <taxon>Metazoa</taxon>
        <taxon>Chordata</taxon>
        <taxon>Craniata</taxon>
        <taxon>Vertebrata</taxon>
        <taxon>Euteleostomi</taxon>
        <taxon>Amphibia</taxon>
        <taxon>Gymnophiona</taxon>
        <taxon>Geotrypetes</taxon>
    </lineage>
</organism>
<comment type="subunit">
    <text evidence="20">May form homooligomers. Interacts with CREBBP/CBP, EED/WAIT1, EP300/P300, NCOA6/PRIP, PPARBP/PBP and SMN.</text>
</comment>
<protein>
    <recommendedName>
        <fullName evidence="4">Trimethylguanosine synthase</fullName>
    </recommendedName>
    <alternativeName>
        <fullName evidence="18">Cap-specific guanine-N(2) methyltransferase</fullName>
    </alternativeName>
    <alternativeName>
        <fullName evidence="21">Nuclear receptor coactivator 6-interacting protein</fullName>
    </alternativeName>
    <alternativeName>
        <fullName evidence="22">PRIP-interacting protein with methyltransferase motif</fullName>
    </alternativeName>
</protein>
<feature type="region of interest" description="Disordered" evidence="23">
    <location>
        <begin position="153"/>
        <end position="294"/>
    </location>
</feature>
<evidence type="ECO:0000313" key="24">
    <source>
        <dbReference type="Proteomes" id="UP000515159"/>
    </source>
</evidence>
<evidence type="ECO:0000256" key="11">
    <source>
        <dbReference type="ARBA" id="ARBA00023163"/>
    </source>
</evidence>
<keyword evidence="10" id="KW-0805">Transcription regulation</keyword>
<evidence type="ECO:0000256" key="3">
    <source>
        <dbReference type="ARBA" id="ARBA00004604"/>
    </source>
</evidence>
<comment type="catalytic activity">
    <reaction evidence="15">
        <text>a 5'-end (N(7)-methyl 5'-triphosphoguanosine)-ribonucleoside in snoRNA + S-adenosyl-L-methionine = a 5'-end (N(2),N(7)-dimethyl 5'-triphosphoguanosine)-ribonucleoside in snoRNA + S-adenosyl-L-homocysteine + H(+)</text>
        <dbReference type="Rhea" id="RHEA:78475"/>
        <dbReference type="Rhea" id="RHEA-COMP:19086"/>
        <dbReference type="Rhea" id="RHEA-COMP:19088"/>
        <dbReference type="ChEBI" id="CHEBI:15378"/>
        <dbReference type="ChEBI" id="CHEBI:57856"/>
        <dbReference type="ChEBI" id="CHEBI:59789"/>
        <dbReference type="ChEBI" id="CHEBI:156461"/>
        <dbReference type="ChEBI" id="CHEBI:172880"/>
    </reaction>
    <physiologicalReaction direction="left-to-right" evidence="15">
        <dbReference type="Rhea" id="RHEA:78476"/>
    </physiologicalReaction>
</comment>
<dbReference type="GO" id="GO:0015030">
    <property type="term" value="C:Cajal body"/>
    <property type="evidence" value="ECO:0007669"/>
    <property type="project" value="UniProtKB-SubCell"/>
</dbReference>
<evidence type="ECO:0000256" key="14">
    <source>
        <dbReference type="ARBA" id="ARBA00047418"/>
    </source>
</evidence>
<keyword evidence="8" id="KW-0808">Transferase</keyword>
<feature type="region of interest" description="Disordered" evidence="23">
    <location>
        <begin position="465"/>
        <end position="540"/>
    </location>
</feature>
<sequence length="1036" mass="115340">MLCEKWSRVAEMVLCVEDLDETQSILCLCSRAFVDDRDLYCLGLKGLCSEDDDSVEEQQEQEEEDLPSVTVESITNGVNVEECELDSEAELMLSMGLPLQFGGVSVHKDIVPSEKSNKQPKVKKIKKKAQQKYLNQIIREAQEEVTEDCSLVGSDDFTSPIDEVNPAGECQPSTGEDSLPDHTLLSNPAGECQPPTGEDSLTDHTLPNNPLGECQPPTREDSLPDHTLPNNPARECQPPTGEDSLPDHTLSNNRVRECQPPTGEDSLTDHTLPNNPARECQPSTGEDSLPDHTFPNSLCVGEDWEKYWNQYGEGLLWQSWQDKHPEPSSVEPAPIPEPWSCPNTKEEWEHHYTEVYWQYWELYRYWAAQGWTIDTFCNGNTSISTSEIHTDPSKVDCIGTSSDVSELSSSPVSNTAFRKSPCLNDEQYNEVLDRISIINLNSEEMEQDELALRIINDVHQQLSQTPGERQCPCAPNGSEPSDGGTGKGCTSSGCETTDQPGSQPLSRSKPNDQRIPIKREENGEEDEEEPPHKNRLTKLKKGHELDAEENPTTVLEETCSVLGYKYSKGQKYSGISQLSCRKVQYLEKDVKFKSKLLDMHRPIGSKNKHIFFPEENEEAPLKKNKTLHKVHNFLKQISRPVENSVDDCLFLEKAPDSSTDSESEPGSSSEKECSTMPQSTHVGQATCEEILSDSVLCAPTVNSASEVQDDMDVTAVDNLERTEISSARELVALDIPDYLKLENEGISDSVLCVPTVNSASEVQDDTDVSAVDNLERTEISSARELVALDIPDYLKLESEVERSTPKKKIRKRRKQKKMPPLPPEIAAVPQLAKYWAQRYRLFSRFDEGIKLDTEGWFSVTPEKIALHIAGRVQQSFKCDIIVDAFCGVGGNAIQFALTGKRVIAIDIDPVKIDLAHNNSEVYGVAEQIEFICGDFLLLASGIKADVVFLSPPWGGPNYASAEIFDISTMMAPDGFAIFKLAQKITNNIVYFLPRNADINQVASLAGPGGQVEIEQNFLNNKLKTITAYFGDLIRRD</sequence>
<evidence type="ECO:0000256" key="9">
    <source>
        <dbReference type="ARBA" id="ARBA00022691"/>
    </source>
</evidence>
<dbReference type="Proteomes" id="UP000515159">
    <property type="component" value="Chromosome 2"/>
</dbReference>
<evidence type="ECO:0000256" key="19">
    <source>
        <dbReference type="ARBA" id="ARBA00057179"/>
    </source>
</evidence>
<evidence type="ECO:0000256" key="18">
    <source>
        <dbReference type="ARBA" id="ARBA00049790"/>
    </source>
</evidence>
<name>A0A6P8Q3F0_GEOSA</name>
<feature type="region of interest" description="Disordered" evidence="23">
    <location>
        <begin position="654"/>
        <end position="680"/>
    </location>
</feature>
<dbReference type="SUPFAM" id="SSF53335">
    <property type="entry name" value="S-adenosyl-L-methionine-dependent methyltransferases"/>
    <property type="match status" value="1"/>
</dbReference>
<dbReference type="FunFam" id="3.40.50.150:FF:000066">
    <property type="entry name" value="Trimethylguanosine synthase 1"/>
    <property type="match status" value="1"/>
</dbReference>
<dbReference type="FunCoup" id="A0A6P8Q3F0">
    <property type="interactions" value="3750"/>
</dbReference>